<evidence type="ECO:0000313" key="14">
    <source>
        <dbReference type="Ensembl" id="ENSAOCP00000073220.1"/>
    </source>
</evidence>
<evidence type="ECO:0000256" key="8">
    <source>
        <dbReference type="ARBA" id="ARBA00023157"/>
    </source>
</evidence>
<dbReference type="GO" id="GO:0005975">
    <property type="term" value="P:carbohydrate metabolic process"/>
    <property type="evidence" value="ECO:0007669"/>
    <property type="project" value="InterPro"/>
</dbReference>
<keyword evidence="7" id="KW-0472">Membrane</keyword>
<accession>A0AAQ6AB37</accession>
<evidence type="ECO:0000256" key="6">
    <source>
        <dbReference type="ARBA" id="ARBA00022801"/>
    </source>
</evidence>
<dbReference type="InterPro" id="IPR030459">
    <property type="entry name" value="Glyco_hydro_31_CS"/>
</dbReference>
<dbReference type="PROSITE" id="PS00707">
    <property type="entry name" value="GLYCOSYL_HYDROL_F31_2"/>
    <property type="match status" value="2"/>
</dbReference>
<evidence type="ECO:0000256" key="10">
    <source>
        <dbReference type="ARBA" id="ARBA00023295"/>
    </source>
</evidence>
<dbReference type="InterPro" id="IPR000519">
    <property type="entry name" value="P_trefoil_dom"/>
</dbReference>
<keyword evidence="9" id="KW-0325">Glycoprotein</keyword>
<dbReference type="InterPro" id="IPR025887">
    <property type="entry name" value="Glyco_hydro_31_N_dom"/>
</dbReference>
<dbReference type="InterPro" id="IPR044913">
    <property type="entry name" value="P_trefoil_dom_sf"/>
</dbReference>
<dbReference type="FunFam" id="3.20.20.80:FF:000016">
    <property type="entry name" value="Maltase-glucoamylase, intestinal"/>
    <property type="match status" value="1"/>
</dbReference>
<dbReference type="InterPro" id="IPR048395">
    <property type="entry name" value="Glyco_hydro_31_C"/>
</dbReference>
<keyword evidence="10" id="KW-0326">Glycosidase</keyword>
<dbReference type="SUPFAM" id="SSF51445">
    <property type="entry name" value="(Trans)glycosidases"/>
    <property type="match status" value="2"/>
</dbReference>
<dbReference type="SMART" id="SM00018">
    <property type="entry name" value="PD"/>
    <property type="match status" value="1"/>
</dbReference>
<dbReference type="CDD" id="cd06602">
    <property type="entry name" value="GH31_MGAM_SI_GAA"/>
    <property type="match status" value="1"/>
</dbReference>
<keyword evidence="8" id="KW-1015">Disulfide bond</keyword>
<dbReference type="FunFam" id="2.60.40.1180:FF:000001">
    <property type="entry name" value="Maltase-glucoamylase, intestinal"/>
    <property type="match status" value="1"/>
</dbReference>
<evidence type="ECO:0000256" key="4">
    <source>
        <dbReference type="ARBA" id="ARBA00012741"/>
    </source>
</evidence>
<evidence type="ECO:0000256" key="9">
    <source>
        <dbReference type="ARBA" id="ARBA00023180"/>
    </source>
</evidence>
<dbReference type="CDD" id="cd00111">
    <property type="entry name" value="Trefoil"/>
    <property type="match status" value="1"/>
</dbReference>
<keyword evidence="5" id="KW-0732">Signal</keyword>
<evidence type="ECO:0000256" key="3">
    <source>
        <dbReference type="ARBA" id="ARBA00007806"/>
    </source>
</evidence>
<comment type="similarity">
    <text evidence="3">Belongs to the glycosyl hydrolase 31 family.</text>
</comment>
<dbReference type="SUPFAM" id="SSF74650">
    <property type="entry name" value="Galactose mutarotase-like"/>
    <property type="match status" value="2"/>
</dbReference>
<evidence type="ECO:0000259" key="13">
    <source>
        <dbReference type="PROSITE" id="PS51448"/>
    </source>
</evidence>
<evidence type="ECO:0000256" key="12">
    <source>
        <dbReference type="PROSITE-ProRule" id="PRU00779"/>
    </source>
</evidence>
<dbReference type="PROSITE" id="PS51448">
    <property type="entry name" value="P_TREFOIL_2"/>
    <property type="match status" value="1"/>
</dbReference>
<evidence type="ECO:0000256" key="5">
    <source>
        <dbReference type="ARBA" id="ARBA00022729"/>
    </source>
</evidence>
<dbReference type="SUPFAM" id="SSF51011">
    <property type="entry name" value="Glycosyl hydrolase domain"/>
    <property type="match status" value="2"/>
</dbReference>
<comment type="caution">
    <text evidence="12">Lacks conserved residue(s) required for the propagation of feature annotation.</text>
</comment>
<dbReference type="Pfam" id="PF13802">
    <property type="entry name" value="Gal_mutarotas_2"/>
    <property type="match status" value="2"/>
</dbReference>
<evidence type="ECO:0000256" key="1">
    <source>
        <dbReference type="ARBA" id="ARBA00001657"/>
    </source>
</evidence>
<comment type="subcellular location">
    <subcellularLocation>
        <location evidence="2">Membrane</location>
    </subcellularLocation>
</comment>
<reference evidence="14" key="2">
    <citation type="submission" date="2025-08" db="UniProtKB">
        <authorList>
            <consortium name="Ensembl"/>
        </authorList>
    </citation>
    <scope>IDENTIFICATION</scope>
</reference>
<dbReference type="PANTHER" id="PTHR22762">
    <property type="entry name" value="ALPHA-GLUCOSIDASE"/>
    <property type="match status" value="1"/>
</dbReference>
<dbReference type="Pfam" id="PF01055">
    <property type="entry name" value="Glyco_hydro_31_2nd"/>
    <property type="match status" value="3"/>
</dbReference>
<dbReference type="Gene3D" id="2.60.40.1760">
    <property type="entry name" value="glycosyl hydrolase (family 31)"/>
    <property type="match status" value="2"/>
</dbReference>
<comment type="catalytic activity">
    <reaction evidence="1">
        <text>Hydrolysis of terminal, non-reducing (1-&gt;4)-linked alpha-D-glucose residues with release of alpha-D-glucose.</text>
        <dbReference type="EC" id="3.2.1.20"/>
    </reaction>
</comment>
<dbReference type="Pfam" id="PF21365">
    <property type="entry name" value="Glyco_hydro_31_3rd"/>
    <property type="match status" value="2"/>
</dbReference>
<sequence>DICFSRLKRMDSPSLFGGDIQELVFQAEMQTSNRLHFKIYDANNKRFEVPHEHVRTVSSNPSTPLHKVICFCFVFSFFLNAFRFDTTMAPLVFADQYLQLSARLPSHNIYGLGEHVHQNYRHDTYWKTWPIFTRDSFPNGGTHNLYGHYPFFLCLEDNSGQSFGVFLMNSNAMEVTLQPAPAVTFRTIGGVLDFYIVFGYTPEQVVAEFLELIGRPVIPAYWSLGFQLSRWNYGNLTEVKATVDRNRAINLPYDVQYTDIDYMEDKKIFTYDKVKFKELPQFADYLNEKGQKYILILVRCASLLMNHPLPPSLYLLSFPHCSHFLLRYISTSLSFFPSPSSSFFFHRHCSTSLTAAYILYSLHTSSHLAPSLHLLHLFSPPGILDEVMYSKTLCMDAKQAWGNHYDVHSLYGYSMVLATLQRVFGKSRSLLLTRSSFPGVGKYSGHWLGDNAANWNDIKWAIPGMLEFGLFGVPYIGADICGFFDDSSEELCRRWMQVGAFYPFSRNHNAEGYRPQDPAYYGANSKLVASSKHYLTIRYTLLPYLYTLFYKAHTAGETVVRPVLHEFYGDENTWTVDRQFLWGKYLLITPVLDPMVPLTERKQHVNMHVPAEKLGLHIRGGAILPTQRPEVTLTYSRRNPMGLIIALDDNNEAAGELFWDDGDSRGIVAFLILCLVNHAGYKDPNNLKFEDITILGIPYSPSFINVTHVPTDGGANTVTTLPVLFLRNLSLNFGDTYLIEWQVPKLEYQRIDCHPEENANEAKCTARGCIWKPSDEPKVPFCYYPDDYGYTVSTVTETDSGMTLDITRNMKYRSSGRPDSPDIDKLRVAVYYHSSDMLQFKIWDPTTDRYEVPVPLSVPAAPETDATKRLYEVRFTNNTFGIQVIRKSTNTIIWDSSLPGFTFSDMFIQVSTRLPSEYVYGFGETEHKTYRHDLNYVTYGMFSKDQPPGYLMNCYGVHPFYMGVENTADAHGVLLLNSNAMDVTFQLTPSITYRTVGGILDFYMVLGPTPEMVVQEYTALIGRPVLPAYWSLGFQLCRYGYANDTEIENLYNDMRAAEIPYDVQYADIDYMERQLDFVLDPDFEGLPALVDKMRAEGMRFIFILDPAISGNETRYYPAFERGQAADVFIKWPKELSDEIVWGKVWPDYPNVTVDESLDWDTQVEIYRSYAAFPDFFRNETAAWWHQEIKEFYEKTMKFDGIWIDMNEPASFVHGTVGGKCLGNPLLENPPYMPPLESQHMGLNHKTLCMNSEQILSDGKRVKHYDVHSLYGWSHSKPTYDSLLEVTGKRGIVVTRSTYPSSGKWVGHWLGDNNSSWDQLFKSIIGMLEFSLFGISYTGADICGFFNPSEYELCLRWTQLGAFYPYSRNHNGKGNPRQDPVAWDSIFAEISRDVLNVRYTLLPYLYTLMYESHTKGSTVIRPLLHEFVEDRNTWDIYQQFLWGPALLITPVLDPTSTMVLGYFPKVRWYDYYTSGTYLLSAPLDHINLHIRGGYILPWQKPERNTQLSRKNPLGLIVAMSESGTAEGSFFWDDGEGIGK</sequence>
<dbReference type="Proteomes" id="UP001501940">
    <property type="component" value="Chromosome 7"/>
</dbReference>
<protein>
    <recommendedName>
        <fullName evidence="4">alpha-glucosidase</fullName>
        <ecNumber evidence="4">3.2.1.20</ecNumber>
    </recommendedName>
    <alternativeName>
        <fullName evidence="11">Maltase</fullName>
    </alternativeName>
</protein>
<organism evidence="14 15">
    <name type="scientific">Amphiprion ocellaris</name>
    <name type="common">Clown anemonefish</name>
    <dbReference type="NCBI Taxonomy" id="80972"/>
    <lineage>
        <taxon>Eukaryota</taxon>
        <taxon>Metazoa</taxon>
        <taxon>Chordata</taxon>
        <taxon>Craniata</taxon>
        <taxon>Vertebrata</taxon>
        <taxon>Euteleostomi</taxon>
        <taxon>Actinopterygii</taxon>
        <taxon>Neopterygii</taxon>
        <taxon>Teleostei</taxon>
        <taxon>Neoteleostei</taxon>
        <taxon>Acanthomorphata</taxon>
        <taxon>Ovalentaria</taxon>
        <taxon>Pomacentridae</taxon>
        <taxon>Amphiprion</taxon>
    </lineage>
</organism>
<reference evidence="14" key="3">
    <citation type="submission" date="2025-09" db="UniProtKB">
        <authorList>
            <consortium name="Ensembl"/>
        </authorList>
    </citation>
    <scope>IDENTIFICATION</scope>
</reference>
<reference evidence="14 15" key="1">
    <citation type="submission" date="2022-01" db="EMBL/GenBank/DDBJ databases">
        <title>A chromosome-scale genome assembly of the false clownfish, Amphiprion ocellaris.</title>
        <authorList>
            <person name="Ryu T."/>
        </authorList>
    </citation>
    <scope>NUCLEOTIDE SEQUENCE [LARGE SCALE GENOMIC DNA]</scope>
</reference>
<dbReference type="GO" id="GO:0016020">
    <property type="term" value="C:membrane"/>
    <property type="evidence" value="ECO:0007669"/>
    <property type="project" value="UniProtKB-SubCell"/>
</dbReference>
<dbReference type="CDD" id="cd14752">
    <property type="entry name" value="GH31_N"/>
    <property type="match status" value="2"/>
</dbReference>
<dbReference type="InterPro" id="IPR013780">
    <property type="entry name" value="Glyco_hydro_b"/>
</dbReference>
<dbReference type="Gene3D" id="4.10.110.10">
    <property type="entry name" value="Spasmolytic Protein, domain 1"/>
    <property type="match status" value="1"/>
</dbReference>
<proteinExistence type="inferred from homology"/>
<gene>
    <name evidence="14" type="primary">MGAM</name>
</gene>
<evidence type="ECO:0000256" key="11">
    <source>
        <dbReference type="ARBA" id="ARBA00041343"/>
    </source>
</evidence>
<evidence type="ECO:0000256" key="7">
    <source>
        <dbReference type="ARBA" id="ARBA00023136"/>
    </source>
</evidence>
<dbReference type="Ensembl" id="ENSAOCT00000078336.1">
    <property type="protein sequence ID" value="ENSAOCP00000073220.1"/>
    <property type="gene ID" value="ENSAOCG00000002374.2"/>
</dbReference>
<evidence type="ECO:0000256" key="2">
    <source>
        <dbReference type="ARBA" id="ARBA00004370"/>
    </source>
</evidence>
<dbReference type="GO" id="GO:0030246">
    <property type="term" value="F:carbohydrate binding"/>
    <property type="evidence" value="ECO:0007669"/>
    <property type="project" value="InterPro"/>
</dbReference>
<dbReference type="InterPro" id="IPR011013">
    <property type="entry name" value="Gal_mutarotase_sf_dom"/>
</dbReference>
<dbReference type="GeneTree" id="ENSGT00940000164162"/>
<dbReference type="Pfam" id="PF00088">
    <property type="entry name" value="Trefoil"/>
    <property type="match status" value="1"/>
</dbReference>
<dbReference type="GO" id="GO:0004558">
    <property type="term" value="F:alpha-1,4-glucosidase activity"/>
    <property type="evidence" value="ECO:0007669"/>
    <property type="project" value="TreeGrafter"/>
</dbReference>
<dbReference type="FunFam" id="2.60.40.1760:FF:000001">
    <property type="entry name" value="Maltase-glucoamylase, intestinal"/>
    <property type="match status" value="1"/>
</dbReference>
<dbReference type="Gene3D" id="3.20.20.80">
    <property type="entry name" value="Glycosidases"/>
    <property type="match status" value="3"/>
</dbReference>
<dbReference type="InterPro" id="IPR030458">
    <property type="entry name" value="Glyco_hydro_31_AS"/>
</dbReference>
<evidence type="ECO:0000313" key="15">
    <source>
        <dbReference type="Proteomes" id="UP001501940"/>
    </source>
</evidence>
<dbReference type="PANTHER" id="PTHR22762:SF133">
    <property type="entry name" value="P-TYPE DOMAIN-CONTAINING PROTEIN"/>
    <property type="match status" value="1"/>
</dbReference>
<dbReference type="PROSITE" id="PS00129">
    <property type="entry name" value="GLYCOSYL_HYDROL_F31_1"/>
    <property type="match status" value="1"/>
</dbReference>
<keyword evidence="15" id="KW-1185">Reference proteome</keyword>
<name>A0AAQ6AB37_AMPOC</name>
<feature type="domain" description="P-type" evidence="13">
    <location>
        <begin position="741"/>
        <end position="786"/>
    </location>
</feature>
<dbReference type="InterPro" id="IPR017853">
    <property type="entry name" value="GH"/>
</dbReference>
<dbReference type="InterPro" id="IPR000322">
    <property type="entry name" value="Glyco_hydro_31_TIM"/>
</dbReference>
<keyword evidence="6" id="KW-0378">Hydrolase</keyword>
<dbReference type="EC" id="3.2.1.20" evidence="4"/>
<dbReference type="Gene3D" id="2.60.40.1180">
    <property type="entry name" value="Golgi alpha-mannosidase II"/>
    <property type="match status" value="4"/>
</dbReference>